<feature type="region of interest" description="Disordered" evidence="2">
    <location>
        <begin position="2937"/>
        <end position="2972"/>
    </location>
</feature>
<proteinExistence type="predicted"/>
<evidence type="ECO:0008006" key="5">
    <source>
        <dbReference type="Google" id="ProtNLM"/>
    </source>
</evidence>
<evidence type="ECO:0000256" key="1">
    <source>
        <dbReference type="ARBA" id="ARBA00022581"/>
    </source>
</evidence>
<feature type="region of interest" description="Disordered" evidence="2">
    <location>
        <begin position="3703"/>
        <end position="3751"/>
    </location>
</feature>
<evidence type="ECO:0000313" key="4">
    <source>
        <dbReference type="Proteomes" id="UP001486207"/>
    </source>
</evidence>
<sequence length="6044" mass="650389">MSIKASPEVNAMIFILTGEKLIDADEDLAYESRRPYSGLGRKVDRLSSLIDKSIHDIAEVMPDDLSKSYAKAMGMLIDDGGKNYLREFAEQLDKIAEGRRKTSMDIMESKWQVIAEVIRLLIEIAIYLAMSFFTGGASASQIMMAKLRSRFMILTTLTHLLQRLHIAPSLTEAFAEAFTTFAVRLAMMNFAPDGRRPDGFDWNDILKSAAFGAAAGFLTSIFDDIAKKIVRSYDNNFLKNGPDLDFKPNPNLKNTPTPEFKNNGPGPNPKPDPDPTPGPKDQPGPNASNTPLTFRNDPLSFRNNPNLWRNNQILRNNADRPGALAGHYGLKGTADFIAAGAGEALAEILIKGAFDGDWSTNWSTFVGAGISSQVEATLTDTAVNSGAELRHLIDKLRNQPPPTVSADSNDARDSSDSPRTQGGDGPDRTGGPSTTDMTGGADSTLTSPPPPRTADSPPPYTTQDPPLYTTQDPPPYSPGPLPTTAAENALWQQVHNGPADVREQALHDIAALRGAQPPGNAEIDVRDSLHGNLSQVPEVRVLPAGNGPAVQVDADEVRRALDGFGTPTTVEDPLTVPGSPESDVQNMPDGAAEQDRDVDTAPTAGQAGGGPVASNGSQPGTGTGGAGARQGGAPASQPQGTGTTGDTVLSDVPEATQDGSAQPSQSPETTPSPEAPSSPETTPSPDTADSSDLTTAPPKVSTTGSYTDTGDMSQAPPLTIVVSEVPPPGEGSPDAIDLLDRAGTDRAVVLGPAVTPDGAGRPVRAAVELTREGPGTPVRVRPLTGPAPTPTPNDTQATTVTTVTTETAFPGADILLPLADALGPAPHPATQSTATTDSDPASDTTTAPPPKKILTESATPVPSNGIAPDSTVTTNKLATLSRPWTETATDLHLESDHGNAPGPGARPSVAPPPPGRVIVRPTGNADNQPAVTTLDGRTVPLTQLRRWVPDSAVRPRPGRAVQTLTISQSPAEDGTSRDAGRRALLGQDTFRGVRTTSGPSSSDPPRTVFTGPPTALPGSGTEQGADYFVGHGTPRTVTLGTDDAAQPTVKVSGVQLGEVLNSWAQDDDQGRPLVLFSCETGRQPEIAGLPVAQHVANRTGRPVYAPTSEVGTARDRDGDVRAVLTEGPDGPGRWRLFLPEPGGAELDDMARDAGLHTGPEPADAFARARTLQQIRTLRDALGPDAEQRPENRELLAGLAYVDGLRWLSPDNAARYGDGRMTPDLLRRMVTDQPGAGVDPATGPTTEQYTEFLRAAAELRATAGPDTTLDALLPPPPPALPPGTLVSPEDVRGLTYAPSAQITWSLSDTPLPLSELGLNAEDTAELARRRPDLSPAPSRPESLAEDLNLFSKDAASADTVRADGRNFRRLDTPGGGNCLFRALLDSARGQDVPPAWAARNVAGLRGLLRDRITGSELAAAAAEATPDPVLAVVDDLRMTALAGVLNPDARSRITQRWNRIAQTVVTDGDGRQWRRILRDSGYPQLATVAPTPADARRLGAEGLIAAAAEHSALWSSPFADLLPQALAHTLDLDLRLVRPDLLAAGKPVVVTLHPGGQGGTLHLAYNGTDHFDALIPATAPLTAVPDPVTTSGDPAGVEPDGSDPFGEWLRGMGGITDLDGPDAETPDRGDPVPLETQLERHRPARLLTGPDAQPPGPAPRDITFEDGSRLPTVLIDPGADPDPADGSTHAPTDGTPPSRPTGLFTGPGVLTLRSPEQVAEQILGQLPKKLRDQFDEAELLRLLTDQPGAFTAPRGARFVGREKSGVGHEMTVEAIPYHRWERFSDVDGGTTRLDTMRRGQAGTGGGRSVGVGRRVAAALSMGPPLNWLLKIGVSLGWTRRTDYSLGTQAYHQTEWRAHEGSHLHLDDVHYRVRVERVTEAPKGTTPATGPSWRRSQVHTAQFAMRDGLSWRLPDDLTVPYNGPRRAPQRLTFPDGVEPRMTDTTGLHLLDPPEDIALAISGARPGSSAHRTLISYVRPGRLLALFGRFSGPVSGPELTRGSGQHPLGHLVVERSIPQRATLVAESVKAELRDLTQTTYQNERGHVRDTRFGVQVTAGPNYTLVGPETDVRLQGGPLVRADFSTGHGHYLGTDAARKTTGRVRNHPVALYRVERTLMVRKAGEPASAARPVRVVSLDWISTQDARRLAGWDSRTPGQTGPNPDAEPPVPWYLTREDPVHLSGQVRAEGFRPDRPQNAVPDQQQNQDGQAAPQDPLRAFADTVLDTLHRSYPSLFVPPLMLRHPRLARFWYGDGRMRTALHNDRQVREALNRPSLAQSLDDLTTTGVPVTLTEDGKVSRGHHTLILRARLTDRRFETTMSERSLRNAVIGTEVSGQGQQASTTLSGGVELGISPRDHDKVPEAGLPRQTGNVSLGARYAKTDQKATRSTAAVTHDHLMFQNGAGLYSYQVELGASFEGHRRPRGWARLATVGLLGAGVFVSKVEERPLFSRGNETVGRVELAVPAAHGSDRHAPADPPPTGPAPAPPAPIRLSAVEADQLLDGTRPLPRTDSAGQRLVRKLLRAPHVVLSTEGGGQRQQLMQDTADLASGTSWHVSAPGAPVRSALRRAMANLHVAGQLGQYLGPFGSRITGLNGAGPLQTHYLKAAVRGELDNLRVKSEPKPASLEATIGNEHRVAGTASTVSRTTLGVQGADMPLQQAPGGPAVVGSYSTALQYAWGKGRGVAQTLTRGRNTTLTYAGRMYLVVADAAETVAVRDRWTAAMGAVGTRAGAGISSAAGRISERLGRALAPRSAAATLQRVRDAVMFHLPMQDVIEAGLAPDGLGTTTPRNLGRGYRVPPFLRGRRFPSHPSGQLDASHAAQQLMGRLTKIGVSSHDREQVLQRLSPDFLRAHLHELTTDGMTLPVRYRNWTSPTRLPVGGSPGQVRFKLTPVTTTVERLRTGFELEDYRTTARDDSAASSQDRGADVTLATGQRAAESGVLLANPSLQGTAAKQRSSTRTETTGNTSMPNIATTQAHAEIVTSYVLTVTMTDATGELLSPRAVASVGSLNEIVPAGLLTPDDDGALTEEDVPEPERAVKMLTADQARPEGIAQWRDGTADPDVLPFDDRIGSGILAVDIRGAANVQDALTLATARADGLGDSDLGRRHTGNVLAERVRMAHLTPLTGLGTAPAQAQQEATTQVGLTSGFREALGANGSQLPAQASARLFGQSHTADSRLYAKMHRTGARLLAVESKPRMEAMQRSKTSDALEAGITDNVEGVVGTSPLAGNSNAGVTNPGASVPIGGANDGTALKGTADTTLGTHLKVVTDRSMLFAIPVSWLSVAEVDHRLTDSRPMHALGKAKRGPRAAEAETTALVWLREDIARDYGLLDDTTFPDEVGAAWDAMAKAAGDLAAAEKNYYDARARARETWLDLTAEEQAALGDDDPDRPTVLPQAVAQSPAVAAWQAAREEVRRWEGHTDTAAADHHRLHLAASRLTAHHQGRATVPVPDLAQEYTEPAWKSEAPEPYEITDGAPRTLTSPDGTTVREVHDMPHDGASFFHALIAVAQDRGRLPHLLGTDLAARFTANPGDPAITERAVRAARNRLAWELGENRNEDLLDTLALDAADTFTQDELDFAEVRLTAAQQAEFDAFGRLPQTFWASPEQRVALATAAMLRPFTSEPPTGRPDGEPTPPERRAGDHGGADLLPALAARLLGTPVTVVTGEGREQRFLPHGTDPAAVDPARDPVLFAADGYFHAALPPGTPPPVATPLPTRAGTSTATEAGPTDAHRSHANPPWHPPADSTGPRYRLARDGVLTAPDGATYTQGAPAGRGNGFFAALSTALHHAAGQPGRDRNEAARLRLRADAPPARLMRLNGLPGARADRDSLFTPPPFTGRPGAPPPSQDALDGHLRRYLADAPWGSGADRAVAEWAAGATGTTVTLIEENGTAHTYPGPSGESGPHVRLRRRGGDFVPVILRTPAPEPTPQHEDPASVPLPDSPTGSALPGLPGDEEAYELSTLSGANSTSDMEMDLDSDSEQAAVLTGPEHEFAAEFAALLEEPELRADALLDVVRRRNAQLGGFPDVAFDSAFTEHTGMGVPEALDQVEQAGRLSSEEYEALREALGLGTGLPFTQTTPTGTSQRDREVTLRMLDRVARLVKEALRKPNRQADAQVTPHIAVTLLPDGSLGIAGNTGLKALTADEAALVEDELRWFVSGQEPGGTRRVRELEQWSRDEESHREWSARLDQEQRDLAQRNAEQAQLRARLEERYESDAWDEGLQQQWDTLLEDEAATGQEQQRLTGERQQWRRDERWLARRRPGIARETRDRTKLRALATGWYRLYHPDSPELDLVKRALANPRILNVAGLDGSSAPGSHGSEHGELTLLGHWVEHWENNPGDPNTPQTLPLGGFKMACASCDLAYRAVNQHIGSPLGHRVQASGTHGMFFPGWRMPQWMRQRPQLVQYIRDNAESIGAYLDQGGVLQGDRTEGTHEQYPAGSSSEYESGDEAMDTDAVLGSPSPGTSPRLPRTAPAEPVATPPTPQGPRDNRPRFVVRSGFDARRFTYGGEPVTDLTIRLAIRGPEGQAAHVRDQLAVGVRELLNNPAYRLPNGDHLHITVEHVDPADSPHLTVDLAGRDRPMDQNTWWADADPAHLVHELTHQLGLRDEYRDTDSPHRPHIPGSLLGALDEQPEDTSLTAAGLRDRHLSLLSALIGDVPPPTAQPDDQTWEAARTATTPTPRKSVWVDPVSLPRSESEEPDVAARMPQAEATLTPFTSGNFEFTNLKHTNEKYRDKAVRIIDLLRKHDTIRAFIGTRPCRITLHLRTTETPADVTDHGDHVEINLASYYFEKYDIGYVMGMLAHEIGLHPLASQNTNIPDEEAMFDGVPLAVPGLTDLKTPRTMSTEGAGQADHIMAAFPSSTRHGIYRDIVVGMAGVLAGDAQAGEEGAKARDVTDLIDTYLMDLATIAVTNDRRKDAAWEPRYTAKVYNAYKEMFVAQLPQDSPVRALLPADKSWYNVTGNFLGLGSSFAFNNQGDSIQTGTDPGEARPRLPQPGTGTAPRPTNRPQRPRDNRPRFVVRSAFDARRFSYDGEPVTDLTVRIAMRGTDAQATHTYDQLTAGVHEFLNNPGHRLPNGDRLHVTVELVRPTDSPHLTVDLVGRDRIMDQNTWWADADAAHLVHELTHQLGLRDEYRDADSPHRPHIPGSLLGALDEQPEDASLTPAGLRDRHLALLSALIGDVLPPTAQPDDQTWDAARTHTTPVPRRSVWVDPVSLPGSESEEPDVPARMPQDATLTPFKSGKFEFTNLKHTDERYRDKAVRIIELLGDHPTIRDFIGTRPCRITLHVRTTETPADVIDRGDVVEINLASYYFEKYDIGYVMGMLAHEIGLHPLASQNTNIPDEEEMFRGIPLPVPGLADLKTPRTMSTEGAGQADHIMAAFPSSTRHGIYRDIVLTMADMLARAAQAGVEGAKAKDVTDLIDCYLMDLASIAITSDYRMNAAKEPGNTAKVYNAYKALFAQHMAADSPARSLLPADKGLLGVVRDFARLATSLATNNRGDSIQQPIPSDEAHPRLPQRAEAKAEQIPAVTRQLSGVRDHRPRFVVRSAFDARRFSYDGEPVTDLTVRLAIRGEGATVAQVRDRLEAGVREFLNDPAYRLPNGDRLHITVEHVDPADDPHLTVDLAGRDRPMDQMTWWADADPVHLVHELTHQLGLRDEYRDADSPHRPHIPGSLLGALNDPPEDSSLAAAGLRGRHLSLLGALIGDVTPAPQQETEQTWDTARTAAVSVPRKSVWVDPVSLPESESESEGLDVPARMPQADATLTSFTSGNFEFTNLKHTEDGYRDKAVRIIELLRRHDTIRTFIADRPCRITLHVRTTETPADVIDRGDVVEINLASYYFEKYDIGYVMGMLAHEIGLHPLASQNTNIPDEEAMFEGVPLTVPGMADLRTPRTMSTEGAGQADHIMAAFPSSTRHGIYRDIVVKMAQILAEDAVNGEENAKSKDVTDLIDCYLMDLASIAVTNDHRMNAAKEPGYTARVYNAYKQAFLARLAEGSTLEALRALLPSDKSMFGVINDFRRIGTYIAINNRGDSIQQADAT</sequence>
<dbReference type="EMBL" id="JBEPFB010000008">
    <property type="protein sequence ID" value="MER7374771.1"/>
    <property type="molecule type" value="Genomic_DNA"/>
</dbReference>
<comment type="caution">
    <text evidence="3">The sequence shown here is derived from an EMBL/GenBank/DDBJ whole genome shotgun (WGS) entry which is preliminary data.</text>
</comment>
<feature type="compositionally biased region" description="Basic and acidic residues" evidence="2">
    <location>
        <begin position="5513"/>
        <end position="5527"/>
    </location>
</feature>
<evidence type="ECO:0000256" key="2">
    <source>
        <dbReference type="SAM" id="MobiDB-lite"/>
    </source>
</evidence>
<feature type="region of interest" description="Disordered" evidence="2">
    <location>
        <begin position="1583"/>
        <end position="1705"/>
    </location>
</feature>
<feature type="region of interest" description="Disordered" evidence="2">
    <location>
        <begin position="769"/>
        <end position="797"/>
    </location>
</feature>
<feature type="compositionally biased region" description="Polar residues" evidence="2">
    <location>
        <begin position="994"/>
        <end position="1004"/>
    </location>
</feature>
<feature type="region of interest" description="Disordered" evidence="2">
    <location>
        <begin position="2465"/>
        <end position="2486"/>
    </location>
</feature>
<gene>
    <name evidence="3" type="ORF">ABT384_19240</name>
</gene>
<feature type="compositionally biased region" description="Low complexity" evidence="2">
    <location>
        <begin position="4675"/>
        <end position="4685"/>
    </location>
</feature>
<feature type="compositionally biased region" description="Polar residues" evidence="2">
    <location>
        <begin position="461"/>
        <end position="471"/>
    </location>
</feature>
<feature type="compositionally biased region" description="Polar residues" evidence="2">
    <location>
        <begin position="5501"/>
        <end position="5510"/>
    </location>
</feature>
<keyword evidence="4" id="KW-1185">Reference proteome</keyword>
<feature type="compositionally biased region" description="Gly residues" evidence="2">
    <location>
        <begin position="619"/>
        <end position="630"/>
    </location>
</feature>
<feature type="compositionally biased region" description="Polar residues" evidence="2">
    <location>
        <begin position="2943"/>
        <end position="2972"/>
    </location>
</feature>
<feature type="compositionally biased region" description="Polar residues" evidence="2">
    <location>
        <begin position="2332"/>
        <end position="2342"/>
    </location>
</feature>
<dbReference type="RefSeq" id="WP_190072002.1">
    <property type="nucleotide sequence ID" value="NZ_BNBM01000008.1"/>
</dbReference>
<feature type="region of interest" description="Disordered" evidence="2">
    <location>
        <begin position="2146"/>
        <end position="2169"/>
    </location>
</feature>
<feature type="region of interest" description="Disordered" evidence="2">
    <location>
        <begin position="240"/>
        <end position="306"/>
    </location>
</feature>
<feature type="compositionally biased region" description="Polar residues" evidence="2">
    <location>
        <begin position="700"/>
        <end position="712"/>
    </location>
</feature>
<feature type="region of interest" description="Disordered" evidence="2">
    <location>
        <begin position="819"/>
        <end position="874"/>
    </location>
</feature>
<feature type="compositionally biased region" description="Low complexity" evidence="2">
    <location>
        <begin position="2195"/>
        <end position="2210"/>
    </location>
</feature>
<dbReference type="Proteomes" id="UP001486207">
    <property type="component" value="Unassembled WGS sequence"/>
</dbReference>
<name>A0ABV1XT40_9ACTN</name>
<feature type="region of interest" description="Disordered" evidence="2">
    <location>
        <begin position="2332"/>
        <end position="2366"/>
    </location>
</feature>
<feature type="compositionally biased region" description="Pro residues" evidence="2">
    <location>
        <begin position="472"/>
        <end position="481"/>
    </location>
</feature>
<feature type="region of interest" description="Disordered" evidence="2">
    <location>
        <begin position="4659"/>
        <end position="4707"/>
    </location>
</feature>
<feature type="region of interest" description="Disordered" evidence="2">
    <location>
        <begin position="2186"/>
        <end position="2210"/>
    </location>
</feature>
<feature type="compositionally biased region" description="Pro residues" evidence="2">
    <location>
        <begin position="447"/>
        <end position="460"/>
    </location>
</feature>
<feature type="region of interest" description="Disordered" evidence="2">
    <location>
        <begin position="5212"/>
        <end position="5234"/>
    </location>
</feature>
<organism evidence="3 4">
    <name type="scientific">Streptomyces lanatus</name>
    <dbReference type="NCBI Taxonomy" id="66900"/>
    <lineage>
        <taxon>Bacteria</taxon>
        <taxon>Bacillati</taxon>
        <taxon>Actinomycetota</taxon>
        <taxon>Actinomycetes</taxon>
        <taxon>Kitasatosporales</taxon>
        <taxon>Streptomycetaceae</taxon>
        <taxon>Streptomyces</taxon>
    </lineage>
</organism>
<feature type="compositionally biased region" description="Low complexity" evidence="2">
    <location>
        <begin position="247"/>
        <end position="265"/>
    </location>
</feature>
<dbReference type="CDD" id="cd22744">
    <property type="entry name" value="OTU"/>
    <property type="match status" value="1"/>
</dbReference>
<feature type="region of interest" description="Disordered" evidence="2">
    <location>
        <begin position="4427"/>
        <end position="4496"/>
    </location>
</feature>
<feature type="compositionally biased region" description="Polar residues" evidence="2">
    <location>
        <begin position="431"/>
        <end position="446"/>
    </location>
</feature>
<feature type="region of interest" description="Disordered" evidence="2">
    <location>
        <begin position="3922"/>
        <end position="3956"/>
    </location>
</feature>
<evidence type="ECO:0000313" key="3">
    <source>
        <dbReference type="EMBL" id="MER7374771.1"/>
    </source>
</evidence>
<feature type="region of interest" description="Disordered" evidence="2">
    <location>
        <begin position="893"/>
        <end position="931"/>
    </location>
</feature>
<feature type="region of interest" description="Disordered" evidence="2">
    <location>
        <begin position="563"/>
        <end position="735"/>
    </location>
</feature>
<reference evidence="3 4" key="1">
    <citation type="submission" date="2024-06" db="EMBL/GenBank/DDBJ databases">
        <title>The Natural Products Discovery Center: Release of the First 8490 Sequenced Strains for Exploring Actinobacteria Biosynthetic Diversity.</title>
        <authorList>
            <person name="Kalkreuter E."/>
            <person name="Kautsar S.A."/>
            <person name="Yang D."/>
            <person name="Bader C.D."/>
            <person name="Teijaro C.N."/>
            <person name="Fluegel L."/>
            <person name="Davis C.M."/>
            <person name="Simpson J.R."/>
            <person name="Lauterbach L."/>
            <person name="Steele A.D."/>
            <person name="Gui C."/>
            <person name="Meng S."/>
            <person name="Li G."/>
            <person name="Viehrig K."/>
            <person name="Ye F."/>
            <person name="Su P."/>
            <person name="Kiefer A.F."/>
            <person name="Nichols A."/>
            <person name="Cepeda A.J."/>
            <person name="Yan W."/>
            <person name="Fan B."/>
            <person name="Jiang Y."/>
            <person name="Adhikari A."/>
            <person name="Zheng C.-J."/>
            <person name="Schuster L."/>
            <person name="Cowan T.M."/>
            <person name="Smanski M.J."/>
            <person name="Chevrette M.G."/>
            <person name="De Carvalho L.P.S."/>
            <person name="Shen B."/>
        </authorList>
    </citation>
    <scope>NUCLEOTIDE SEQUENCE [LARGE SCALE GENOMIC DNA]</scope>
    <source>
        <strain evidence="3 4">NPDC000155</strain>
    </source>
</reference>
<keyword evidence="1" id="KW-0945">Host-virus interaction</keyword>
<dbReference type="PANTHER" id="PTHR13037:SF24">
    <property type="entry name" value="POLYCOMB PROTEIN PCL-RELATED"/>
    <property type="match status" value="1"/>
</dbReference>
<dbReference type="PANTHER" id="PTHR13037">
    <property type="entry name" value="FORMIN"/>
    <property type="match status" value="1"/>
</dbReference>
<protein>
    <recommendedName>
        <fullName evidence="5">OTU domain-containing protein</fullName>
    </recommendedName>
</protein>
<feature type="region of interest" description="Disordered" evidence="2">
    <location>
        <begin position="5501"/>
        <end position="5527"/>
    </location>
</feature>
<feature type="region of interest" description="Disordered" evidence="2">
    <location>
        <begin position="395"/>
        <end position="484"/>
    </location>
</feature>
<feature type="compositionally biased region" description="Basic and acidic residues" evidence="2">
    <location>
        <begin position="3629"/>
        <end position="3645"/>
    </location>
</feature>
<feature type="region of interest" description="Disordered" evidence="2">
    <location>
        <begin position="3618"/>
        <end position="3645"/>
    </location>
</feature>
<feature type="compositionally biased region" description="Low complexity" evidence="2">
    <location>
        <begin position="631"/>
        <end position="641"/>
    </location>
</feature>
<feature type="region of interest" description="Disordered" evidence="2">
    <location>
        <begin position="950"/>
        <end position="1015"/>
    </location>
</feature>
<feature type="compositionally biased region" description="Pro residues" evidence="2">
    <location>
        <begin position="2472"/>
        <end position="2486"/>
    </location>
</feature>
<accession>A0ABV1XT40</accession>
<feature type="region of interest" description="Disordered" evidence="2">
    <location>
        <begin position="4979"/>
        <end position="5020"/>
    </location>
</feature>
<feature type="compositionally biased region" description="Pro residues" evidence="2">
    <location>
        <begin position="266"/>
        <end position="282"/>
    </location>
</feature>
<feature type="compositionally biased region" description="Low complexity" evidence="2">
    <location>
        <begin position="819"/>
        <end position="846"/>
    </location>
</feature>
<feature type="region of interest" description="Disordered" evidence="2">
    <location>
        <begin position="4615"/>
        <end position="4634"/>
    </location>
</feature>
<feature type="compositionally biased region" description="Low complexity" evidence="2">
    <location>
        <begin position="660"/>
        <end position="697"/>
    </location>
</feature>